<organism evidence="2 3">
    <name type="scientific">Lobosporangium transversale</name>
    <dbReference type="NCBI Taxonomy" id="64571"/>
    <lineage>
        <taxon>Eukaryota</taxon>
        <taxon>Fungi</taxon>
        <taxon>Fungi incertae sedis</taxon>
        <taxon>Mucoromycota</taxon>
        <taxon>Mortierellomycotina</taxon>
        <taxon>Mortierellomycetes</taxon>
        <taxon>Mortierellales</taxon>
        <taxon>Mortierellaceae</taxon>
        <taxon>Lobosporangium</taxon>
    </lineage>
</organism>
<dbReference type="Proteomes" id="UP000193648">
    <property type="component" value="Unassembled WGS sequence"/>
</dbReference>
<accession>A0A1Y2GUP2</accession>
<keyword evidence="3" id="KW-1185">Reference proteome</keyword>
<proteinExistence type="predicted"/>
<evidence type="ECO:0000256" key="1">
    <source>
        <dbReference type="SAM" id="SignalP"/>
    </source>
</evidence>
<evidence type="ECO:0008006" key="4">
    <source>
        <dbReference type="Google" id="ProtNLM"/>
    </source>
</evidence>
<name>A0A1Y2GUP2_9FUNG</name>
<dbReference type="EMBL" id="MCFF01000010">
    <property type="protein sequence ID" value="ORZ22692.1"/>
    <property type="molecule type" value="Genomic_DNA"/>
</dbReference>
<dbReference type="InParanoid" id="A0A1Y2GUP2"/>
<sequence length="292" mass="30580">MRFQNVVASILIVALASSSSMVAAQAEMSEACGNCLTKSAQSVKACNGFDPNMDPAKAAADKTCYCTMASNTAWVEKCNSDCGADFTSLVIQGFKYGKDTYCKGVDVSANGNAGCALSVSKSAGVAMALAGVFVQAILYHLKSFMRYQSFFTSILVLVAAVVNAQMNPAIPSQACNDCINSNIRSLSPCSTIEYSGNYAVPSTLDAESKKCACVQASTTSWITSCQGESKCSSSFVQTILQSYEVVKPKICEGVDINSLNNPSNTAHLSTTPFNIARATALGVTVVAIGQVL</sequence>
<dbReference type="RefSeq" id="XP_021883246.1">
    <property type="nucleotide sequence ID" value="XM_022029902.1"/>
</dbReference>
<dbReference type="AlphaFoldDB" id="A0A1Y2GUP2"/>
<evidence type="ECO:0000313" key="2">
    <source>
        <dbReference type="EMBL" id="ORZ22692.1"/>
    </source>
</evidence>
<gene>
    <name evidence="2" type="ORF">BCR41DRAFT_420468</name>
</gene>
<protein>
    <recommendedName>
        <fullName evidence="4">Extracellular membrane protein CFEM domain-containing protein</fullName>
    </recommendedName>
</protein>
<keyword evidence="1" id="KW-0732">Signal</keyword>
<feature type="signal peptide" evidence="1">
    <location>
        <begin position="1"/>
        <end position="24"/>
    </location>
</feature>
<reference evidence="2 3" key="1">
    <citation type="submission" date="2016-07" db="EMBL/GenBank/DDBJ databases">
        <title>Pervasive Adenine N6-methylation of Active Genes in Fungi.</title>
        <authorList>
            <consortium name="DOE Joint Genome Institute"/>
            <person name="Mondo S.J."/>
            <person name="Dannebaum R.O."/>
            <person name="Kuo R.C."/>
            <person name="Labutti K."/>
            <person name="Haridas S."/>
            <person name="Kuo A."/>
            <person name="Salamov A."/>
            <person name="Ahrendt S.R."/>
            <person name="Lipzen A."/>
            <person name="Sullivan W."/>
            <person name="Andreopoulos W.B."/>
            <person name="Clum A."/>
            <person name="Lindquist E."/>
            <person name="Daum C."/>
            <person name="Ramamoorthy G.K."/>
            <person name="Gryganskyi A."/>
            <person name="Culley D."/>
            <person name="Magnuson J.K."/>
            <person name="James T.Y."/>
            <person name="O'Malley M.A."/>
            <person name="Stajich J.E."/>
            <person name="Spatafora J.W."/>
            <person name="Visel A."/>
            <person name="Grigoriev I.V."/>
        </authorList>
    </citation>
    <scope>NUCLEOTIDE SEQUENCE [LARGE SCALE GENOMIC DNA]</scope>
    <source>
        <strain evidence="2 3">NRRL 3116</strain>
    </source>
</reference>
<dbReference type="GeneID" id="33571745"/>
<comment type="caution">
    <text evidence="2">The sequence shown here is derived from an EMBL/GenBank/DDBJ whole genome shotgun (WGS) entry which is preliminary data.</text>
</comment>
<evidence type="ECO:0000313" key="3">
    <source>
        <dbReference type="Proteomes" id="UP000193648"/>
    </source>
</evidence>
<feature type="chain" id="PRO_5012078968" description="Extracellular membrane protein CFEM domain-containing protein" evidence="1">
    <location>
        <begin position="25"/>
        <end position="292"/>
    </location>
</feature>
<dbReference type="OrthoDB" id="2348294at2759"/>